<dbReference type="Proteomes" id="UP000242561">
    <property type="component" value="Chromosome"/>
</dbReference>
<dbReference type="AlphaFoldDB" id="A0A1L3J8V3"/>
<dbReference type="RefSeq" id="WP_072558179.1">
    <property type="nucleotide sequence ID" value="NZ_CP018154.1"/>
</dbReference>
<dbReference type="KEGG" id="sphl:LPB140_00255"/>
<evidence type="ECO:0000313" key="3">
    <source>
        <dbReference type="Proteomes" id="UP000242561"/>
    </source>
</evidence>
<dbReference type="OrthoDB" id="1453790at2"/>
<accession>A0A1L3J8V3</accession>
<proteinExistence type="predicted"/>
<dbReference type="STRING" id="1913578.LPB140_00255"/>
<name>A0A1L3J8V3_9SPHN</name>
<dbReference type="InterPro" id="IPR055760">
    <property type="entry name" value="DUF7336"/>
</dbReference>
<reference evidence="2 3" key="1">
    <citation type="submission" date="2016-11" db="EMBL/GenBank/DDBJ databases">
        <title>Sphingorhabdus sp. LPB0140, isolated from marine environment.</title>
        <authorList>
            <person name="Kim E."/>
            <person name="Yi H."/>
        </authorList>
    </citation>
    <scope>NUCLEOTIDE SEQUENCE [LARGE SCALE GENOMIC DNA]</scope>
    <source>
        <strain evidence="2 3">LPB0140</strain>
    </source>
</reference>
<dbReference type="Pfam" id="PF24024">
    <property type="entry name" value="DUF7336"/>
    <property type="match status" value="1"/>
</dbReference>
<gene>
    <name evidence="2" type="ORF">LPB140_00255</name>
</gene>
<keyword evidence="3" id="KW-1185">Reference proteome</keyword>
<feature type="domain" description="DUF7336" evidence="1">
    <location>
        <begin position="1"/>
        <end position="64"/>
    </location>
</feature>
<protein>
    <recommendedName>
        <fullName evidence="1">DUF7336 domain-containing protein</fullName>
    </recommendedName>
</protein>
<organism evidence="2 3">
    <name type="scientific">Sphingorhabdus lutea</name>
    <dbReference type="NCBI Taxonomy" id="1913578"/>
    <lineage>
        <taxon>Bacteria</taxon>
        <taxon>Pseudomonadati</taxon>
        <taxon>Pseudomonadota</taxon>
        <taxon>Alphaproteobacteria</taxon>
        <taxon>Sphingomonadales</taxon>
        <taxon>Sphingomonadaceae</taxon>
        <taxon>Sphingorhabdus</taxon>
    </lineage>
</organism>
<evidence type="ECO:0000259" key="1">
    <source>
        <dbReference type="Pfam" id="PF24024"/>
    </source>
</evidence>
<dbReference type="EMBL" id="CP018154">
    <property type="protein sequence ID" value="APG61533.1"/>
    <property type="molecule type" value="Genomic_DNA"/>
</dbReference>
<evidence type="ECO:0000313" key="2">
    <source>
        <dbReference type="EMBL" id="APG61533.1"/>
    </source>
</evidence>
<sequence>MNLFVVDHIHYENGDEELAKRIGIFSSYQNAQNVIDRLKHQPGFIDYPNCFHILTLRVDKTHWSQGYNNVHIPE</sequence>